<dbReference type="Gene3D" id="1.10.287.470">
    <property type="entry name" value="Helix hairpin bin"/>
    <property type="match status" value="1"/>
</dbReference>
<keyword evidence="4" id="KW-1185">Reference proteome</keyword>
<accession>A0A2P1P8H5</accession>
<name>A0A2P1P8H5_9RICK</name>
<dbReference type="PANTHER" id="PTHR30469:SF15">
    <property type="entry name" value="HLYD FAMILY OF SECRETION PROTEINS"/>
    <property type="match status" value="1"/>
</dbReference>
<feature type="chain" id="PRO_5015171192" evidence="2">
    <location>
        <begin position="19"/>
        <end position="331"/>
    </location>
</feature>
<gene>
    <name evidence="3" type="ORF">phytr_6040</name>
</gene>
<protein>
    <submittedName>
        <fullName evidence="3">RND family efflux transporter MFP subunit</fullName>
    </submittedName>
</protein>
<dbReference type="InterPro" id="IPR006143">
    <property type="entry name" value="RND_pump_MFP"/>
</dbReference>
<dbReference type="Gene3D" id="2.40.420.20">
    <property type="match status" value="1"/>
</dbReference>
<dbReference type="Gene3D" id="2.40.50.100">
    <property type="match status" value="1"/>
</dbReference>
<dbReference type="GO" id="GO:0015562">
    <property type="term" value="F:efflux transmembrane transporter activity"/>
    <property type="evidence" value="ECO:0007669"/>
    <property type="project" value="TreeGrafter"/>
</dbReference>
<dbReference type="OrthoDB" id="9783047at2"/>
<dbReference type="NCBIfam" id="TIGR01730">
    <property type="entry name" value="RND_mfp"/>
    <property type="match status" value="1"/>
</dbReference>
<dbReference type="PANTHER" id="PTHR30469">
    <property type="entry name" value="MULTIDRUG RESISTANCE PROTEIN MDTA"/>
    <property type="match status" value="1"/>
</dbReference>
<evidence type="ECO:0000256" key="2">
    <source>
        <dbReference type="SAM" id="SignalP"/>
    </source>
</evidence>
<proteinExistence type="inferred from homology"/>
<dbReference type="KEGG" id="ptc:phytr_6040"/>
<dbReference type="RefSeq" id="WP_106874404.1">
    <property type="nucleotide sequence ID" value="NZ_CP027845.1"/>
</dbReference>
<reference evidence="3 4" key="1">
    <citation type="submission" date="2018-03" db="EMBL/GenBank/DDBJ databases">
        <title>A gene transfer event suggests a long-term partnership between eustigmatophyte algae and a novel lineage of endosymbiotic bacteria.</title>
        <authorList>
            <person name="Yurchenko T."/>
            <person name="Sevcikova T."/>
            <person name="Pribyl P."/>
            <person name="El Karkouri K."/>
            <person name="Klimes V."/>
            <person name="Amaral R."/>
            <person name="Zbrankova V."/>
            <person name="Kim E."/>
            <person name="Raoult D."/>
            <person name="Santos L.M.A."/>
            <person name="Elias M."/>
        </authorList>
    </citation>
    <scope>NUCLEOTIDE SEQUENCE [LARGE SCALE GENOMIC DNA]</scope>
    <source>
        <strain evidence="3">CCALA 838</strain>
    </source>
</reference>
<dbReference type="Gene3D" id="2.40.30.170">
    <property type="match status" value="1"/>
</dbReference>
<keyword evidence="2" id="KW-0732">Signal</keyword>
<organism evidence="3 4">
    <name type="scientific">Candidatus Phycorickettsia trachydisci</name>
    <dbReference type="NCBI Taxonomy" id="2115978"/>
    <lineage>
        <taxon>Bacteria</taxon>
        <taxon>Pseudomonadati</taxon>
        <taxon>Pseudomonadota</taxon>
        <taxon>Alphaproteobacteria</taxon>
        <taxon>Rickettsiales</taxon>
        <taxon>Rickettsiaceae</taxon>
        <taxon>Candidatus Phycorickettsia</taxon>
    </lineage>
</organism>
<dbReference type="AlphaFoldDB" id="A0A2P1P8H5"/>
<comment type="similarity">
    <text evidence="1">Belongs to the membrane fusion protein (MFP) (TC 8.A.1) family.</text>
</comment>
<evidence type="ECO:0000313" key="4">
    <source>
        <dbReference type="Proteomes" id="UP000241762"/>
    </source>
</evidence>
<sequence>MRFITYLILLIFSSHSFAITIPVKTATCQTKEVYDSYNAIGKLKAAKRQDFFISIAGTVDFVSDKQGQVVESGEVVFAVDKSLAESIKQHAVDNYEEANLSLKRSQVLYNKKLISDDALDQAKLKVSNTKSALEQANKTYKNMVFIAPFKGKLGGIDYLPGNYVTPGPEPVCSIIDESAGKQITFYLPEELINKLDDTAEVNLKLNDKIYPAKIISKSPYLSPNNGGFLVSTSTDSNVDIPDNATVLGEFRFSKHKALVIPEEALGKGSQGDFIYLVTDDSAHKIIVQTGFRNDGFVEIAANELSEGSIVISGGMNKLSDKSKVKVIPNDK</sequence>
<dbReference type="EMBL" id="CP027845">
    <property type="protein sequence ID" value="AVP87545.1"/>
    <property type="molecule type" value="Genomic_DNA"/>
</dbReference>
<feature type="signal peptide" evidence="2">
    <location>
        <begin position="1"/>
        <end position="18"/>
    </location>
</feature>
<evidence type="ECO:0000313" key="3">
    <source>
        <dbReference type="EMBL" id="AVP87545.1"/>
    </source>
</evidence>
<dbReference type="Proteomes" id="UP000241762">
    <property type="component" value="Chromosome"/>
</dbReference>
<dbReference type="GO" id="GO:1990281">
    <property type="term" value="C:efflux pump complex"/>
    <property type="evidence" value="ECO:0007669"/>
    <property type="project" value="TreeGrafter"/>
</dbReference>
<evidence type="ECO:0000256" key="1">
    <source>
        <dbReference type="ARBA" id="ARBA00009477"/>
    </source>
</evidence>
<dbReference type="SUPFAM" id="SSF111369">
    <property type="entry name" value="HlyD-like secretion proteins"/>
    <property type="match status" value="1"/>
</dbReference>